<dbReference type="PANTHER" id="PTHR22734">
    <property type="entry name" value="U3 SMALL NUCLEOLAR RIBONUCLEOPROTEIN PROTEIN IMP4"/>
    <property type="match status" value="1"/>
</dbReference>
<proteinExistence type="predicted"/>
<evidence type="ECO:0000313" key="3">
    <source>
        <dbReference type="Proteomes" id="UP001307889"/>
    </source>
</evidence>
<dbReference type="InterPro" id="IPR007109">
    <property type="entry name" value="Brix"/>
</dbReference>
<dbReference type="Pfam" id="PF04427">
    <property type="entry name" value="Brix"/>
    <property type="match status" value="1"/>
</dbReference>
<dbReference type="PROSITE" id="PS50833">
    <property type="entry name" value="BRIX"/>
    <property type="match status" value="1"/>
</dbReference>
<keyword evidence="2" id="KW-0687">Ribonucleoprotein</keyword>
<sequence>MLRRQARLRREYLYRKAIEDRKRVIEEKKQRIKRSLESGHLIDTNLKREALSLVDKIQWEDKGPELAVAFGGEEGGGGGSHEDDEYRWAGVEDPKIMMTTSRDPSSRLKQFIKELRLIFPNAQKMNRGNYEMKQLIDACRANDVTDFIVVHEHRGVPDTLVICHLPYGPTAYFNISDVTMRHDIPDIGTMSEQYPHLIFHNFNTRLGQRVRDILKYLFPVPKEDSKRIMTFANHDDYIAFRHHTYKKNKNKEIELSEIGPRFMLKLFSIKLGTLEAIEAADTEWVLRPYMNTAIKRRFLSDQDGWVQDDDNTFAAA</sequence>
<gene>
    <name evidence="2" type="ORF">NTJ_07672</name>
</gene>
<organism evidence="2 3">
    <name type="scientific">Nesidiocoris tenuis</name>
    <dbReference type="NCBI Taxonomy" id="355587"/>
    <lineage>
        <taxon>Eukaryota</taxon>
        <taxon>Metazoa</taxon>
        <taxon>Ecdysozoa</taxon>
        <taxon>Arthropoda</taxon>
        <taxon>Hexapoda</taxon>
        <taxon>Insecta</taxon>
        <taxon>Pterygota</taxon>
        <taxon>Neoptera</taxon>
        <taxon>Paraneoptera</taxon>
        <taxon>Hemiptera</taxon>
        <taxon>Heteroptera</taxon>
        <taxon>Panheteroptera</taxon>
        <taxon>Cimicomorpha</taxon>
        <taxon>Miridae</taxon>
        <taxon>Dicyphina</taxon>
        <taxon>Nesidiocoris</taxon>
    </lineage>
</organism>
<dbReference type="GO" id="GO:1990904">
    <property type="term" value="C:ribonucleoprotein complex"/>
    <property type="evidence" value="ECO:0007669"/>
    <property type="project" value="UniProtKB-KW"/>
</dbReference>
<evidence type="ECO:0000313" key="2">
    <source>
        <dbReference type="EMBL" id="BES94863.1"/>
    </source>
</evidence>
<dbReference type="Proteomes" id="UP001307889">
    <property type="component" value="Chromosome 5"/>
</dbReference>
<name>A0ABN7AS25_9HEMI</name>
<accession>A0ABN7AS25</accession>
<dbReference type="SUPFAM" id="SSF52954">
    <property type="entry name" value="Class II aaRS ABD-related"/>
    <property type="match status" value="1"/>
</dbReference>
<reference evidence="2 3" key="1">
    <citation type="submission" date="2023-09" db="EMBL/GenBank/DDBJ databases">
        <title>Nesidiocoris tenuis whole genome shotgun sequence.</title>
        <authorList>
            <person name="Shibata T."/>
            <person name="Shimoda M."/>
            <person name="Kobayashi T."/>
            <person name="Uehara T."/>
        </authorList>
    </citation>
    <scope>NUCLEOTIDE SEQUENCE [LARGE SCALE GENOMIC DNA]</scope>
    <source>
        <strain evidence="2 3">Japan</strain>
    </source>
</reference>
<dbReference type="Gene3D" id="3.40.50.10480">
    <property type="entry name" value="Probable brix-domain ribosomal biogenesis protein"/>
    <property type="match status" value="1"/>
</dbReference>
<dbReference type="InterPro" id="IPR044281">
    <property type="entry name" value="IMP4/RPF1"/>
</dbReference>
<keyword evidence="3" id="KW-1185">Reference proteome</keyword>
<dbReference type="PANTHER" id="PTHR22734:SF2">
    <property type="entry name" value="U3 SMALL NUCLEOLAR RIBONUCLEOPROTEIN PROTEIN IMP4"/>
    <property type="match status" value="1"/>
</dbReference>
<feature type="domain" description="Brix" evidence="1">
    <location>
        <begin position="94"/>
        <end position="275"/>
    </location>
</feature>
<evidence type="ECO:0000259" key="1">
    <source>
        <dbReference type="PROSITE" id="PS50833"/>
    </source>
</evidence>
<dbReference type="SMART" id="SM00879">
    <property type="entry name" value="Brix"/>
    <property type="match status" value="1"/>
</dbReference>
<dbReference type="EMBL" id="AP028913">
    <property type="protein sequence ID" value="BES94863.1"/>
    <property type="molecule type" value="Genomic_DNA"/>
</dbReference>
<protein>
    <submittedName>
        <fullName evidence="2">U3 small nucleolar ribonucleoprotein</fullName>
    </submittedName>
</protein>